<dbReference type="SUPFAM" id="SSF82185">
    <property type="entry name" value="Histone H3 K4-specific methyltransferase SET7/9 N-terminal domain"/>
    <property type="match status" value="1"/>
</dbReference>
<evidence type="ECO:0000313" key="3">
    <source>
        <dbReference type="Proteomes" id="UP000771749"/>
    </source>
</evidence>
<keyword evidence="1" id="KW-0677">Repeat</keyword>
<dbReference type="SMART" id="SM00698">
    <property type="entry name" value="MORN"/>
    <property type="match status" value="3"/>
</dbReference>
<accession>A0A940DM85</accession>
<dbReference type="AlphaFoldDB" id="A0A940DM85"/>
<sequence length="275" mass="30909">MDFGEETLTESRLKGLLSDYGGTSVNKYSVVITRSISCQIGKKLLGIRELDDSDYNLKLNNLRQAFQEENFFRYDIANYIIDCYLYALELLDEVDEFDEDGYQPGSARAGELSFVEHGGKEYCGSFSRENDRSGFGVERDSDYNYYAGEWKLDMKNGIGLGVDGRYGKYAGEWRFNRKSGVGVEISPQGYKYAGEWKNGKANGNGIVFFPNGECMSAVFTNGIPKRNVLGIYYLKDGSYVMGSMTMDGPDGKCLHYLQNGEVTEENWKNGKPSGY</sequence>
<protein>
    <recommendedName>
        <fullName evidence="4">MORN repeat protein</fullName>
    </recommendedName>
</protein>
<proteinExistence type="predicted"/>
<evidence type="ECO:0008006" key="4">
    <source>
        <dbReference type="Google" id="ProtNLM"/>
    </source>
</evidence>
<reference evidence="2" key="2">
    <citation type="journal article" date="2021" name="PeerJ">
        <title>Extensive microbial diversity within the chicken gut microbiome revealed by metagenomics and culture.</title>
        <authorList>
            <person name="Gilroy R."/>
            <person name="Ravi A."/>
            <person name="Getino M."/>
            <person name="Pursley I."/>
            <person name="Horton D.L."/>
            <person name="Alikhan N.F."/>
            <person name="Baker D."/>
            <person name="Gharbi K."/>
            <person name="Hall N."/>
            <person name="Watson M."/>
            <person name="Adriaenssens E.M."/>
            <person name="Foster-Nyarko E."/>
            <person name="Jarju S."/>
            <person name="Secka A."/>
            <person name="Antonio M."/>
            <person name="Oren A."/>
            <person name="Chaudhuri R.R."/>
            <person name="La Ragione R."/>
            <person name="Hildebrand F."/>
            <person name="Pallen M.J."/>
        </authorList>
    </citation>
    <scope>NUCLEOTIDE SEQUENCE</scope>
    <source>
        <strain evidence="2">F1-3629</strain>
    </source>
</reference>
<dbReference type="Proteomes" id="UP000771749">
    <property type="component" value="Unassembled WGS sequence"/>
</dbReference>
<dbReference type="PANTHER" id="PTHR43215">
    <property type="entry name" value="RADIAL SPOKE HEAD 1 HOMOLOG"/>
    <property type="match status" value="1"/>
</dbReference>
<gene>
    <name evidence="2" type="ORF">IAC07_02895</name>
</gene>
<comment type="caution">
    <text evidence="2">The sequence shown here is derived from an EMBL/GenBank/DDBJ whole genome shotgun (WGS) entry which is preliminary data.</text>
</comment>
<dbReference type="Gene3D" id="2.20.110.10">
    <property type="entry name" value="Histone H3 K4-specific methyltransferase SET7/9 N-terminal domain"/>
    <property type="match status" value="1"/>
</dbReference>
<evidence type="ECO:0000313" key="2">
    <source>
        <dbReference type="EMBL" id="MBO8453658.1"/>
    </source>
</evidence>
<evidence type="ECO:0000256" key="1">
    <source>
        <dbReference type="ARBA" id="ARBA00022737"/>
    </source>
</evidence>
<dbReference type="EMBL" id="JADIMJ010000044">
    <property type="protein sequence ID" value="MBO8453658.1"/>
    <property type="molecule type" value="Genomic_DNA"/>
</dbReference>
<reference evidence="2" key="1">
    <citation type="submission" date="2020-10" db="EMBL/GenBank/DDBJ databases">
        <authorList>
            <person name="Gilroy R."/>
        </authorList>
    </citation>
    <scope>NUCLEOTIDE SEQUENCE</scope>
    <source>
        <strain evidence="2">F1-3629</strain>
    </source>
</reference>
<dbReference type="PANTHER" id="PTHR43215:SF14">
    <property type="entry name" value="RADIAL SPOKE HEAD 1 HOMOLOG"/>
    <property type="match status" value="1"/>
</dbReference>
<organism evidence="2 3">
    <name type="scientific">Candidatus Cryptobacteroides gallistercoris</name>
    <dbReference type="NCBI Taxonomy" id="2840765"/>
    <lineage>
        <taxon>Bacteria</taxon>
        <taxon>Pseudomonadati</taxon>
        <taxon>Bacteroidota</taxon>
        <taxon>Bacteroidia</taxon>
        <taxon>Bacteroidales</taxon>
        <taxon>Candidatus Cryptobacteroides</taxon>
    </lineage>
</organism>
<dbReference type="Pfam" id="PF02493">
    <property type="entry name" value="MORN"/>
    <property type="match status" value="4"/>
</dbReference>
<dbReference type="InterPro" id="IPR003409">
    <property type="entry name" value="MORN"/>
</dbReference>
<name>A0A940DM85_9BACT</name>